<dbReference type="Gene3D" id="3.20.20.70">
    <property type="entry name" value="Aldolase class I"/>
    <property type="match status" value="1"/>
</dbReference>
<dbReference type="PROSITE" id="PS00816">
    <property type="entry name" value="AIPM_HOMOCIT_SYNTH_2"/>
    <property type="match status" value="1"/>
</dbReference>
<evidence type="ECO:0000256" key="7">
    <source>
        <dbReference type="ARBA" id="ARBA00022679"/>
    </source>
</evidence>
<dbReference type="GO" id="GO:0009098">
    <property type="term" value="P:L-leucine biosynthetic process"/>
    <property type="evidence" value="ECO:0007669"/>
    <property type="project" value="UniProtKB-KW"/>
</dbReference>
<dbReference type="FunFam" id="1.10.238.260:FF:000001">
    <property type="entry name" value="2-isopropylmalate synthase"/>
    <property type="match status" value="1"/>
</dbReference>
<dbReference type="InterPro" id="IPR000891">
    <property type="entry name" value="PYR_CT"/>
</dbReference>
<dbReference type="AlphaFoldDB" id="A0A930UHJ6"/>
<accession>A0A930UHJ6</accession>
<comment type="function">
    <text evidence="11">Catalyzes the condensation of the acetyl group of acetyl-CoA with 3-methyl-2-oxobutanoate (2-ketoisovalerate) to form 3-carboxy-3-hydroxy-4-methylpentanoate (2-isopropylmalate).</text>
</comment>
<evidence type="ECO:0000256" key="3">
    <source>
        <dbReference type="ARBA" id="ARBA00009396"/>
    </source>
</evidence>
<dbReference type="Pfam" id="PF22617">
    <property type="entry name" value="HCS_D2"/>
    <property type="match status" value="1"/>
</dbReference>
<dbReference type="EMBL" id="JADHEI010000053">
    <property type="protein sequence ID" value="MBF2735871.1"/>
    <property type="molecule type" value="Genomic_DNA"/>
</dbReference>
<evidence type="ECO:0000256" key="8">
    <source>
        <dbReference type="ARBA" id="ARBA00023211"/>
    </source>
</evidence>
<dbReference type="Proteomes" id="UP000604381">
    <property type="component" value="Unassembled WGS sequence"/>
</dbReference>
<evidence type="ECO:0000313" key="15">
    <source>
        <dbReference type="Proteomes" id="UP000604381"/>
    </source>
</evidence>
<dbReference type="NCBIfam" id="NF002086">
    <property type="entry name" value="PRK00915.1-3"/>
    <property type="match status" value="1"/>
</dbReference>
<dbReference type="InterPro" id="IPR050073">
    <property type="entry name" value="2-IPM_HCS-like"/>
</dbReference>
<evidence type="ECO:0000256" key="2">
    <source>
        <dbReference type="ARBA" id="ARBA00004689"/>
    </source>
</evidence>
<sequence>MNDQHHAKPKLVIFDTTLRDGEQSPGAAMTAAEKMEIALELERLGVDVIEAGFPASSPGDLAAVKAIAGRVKDSAVCGLARASDGDVDKAIEAVRDAARPRVHTFIASSPLHMAKKLRLPPEEVLERAKAAVKRARDGVADVEFSPEDAGRSEPDFLCRIIEAAIGAGATTINIPDTVGYRLPEEFAALVRDMMERVPNADKAVFSVHCHDDLGMAVANSLAAVQAGARQVECTINGIGERAGNAALEELVMAVKTRGEAFPCRVEVDATRILALSRLVAATTGMAVQRNKAVVGVNAFAHESGIHQDGVLKDRSTYEIMRAEDVGWDSNSLPLGKLSGRSAVRQRLAALGHELDDGAMDRFFALFKERADSKRFIYDEDLHALRTELG</sequence>
<organism evidence="14 15">
    <name type="scientific">Candidatus Amphirhobacter heronislandensis</name>
    <dbReference type="NCBI Taxonomy" id="1732024"/>
    <lineage>
        <taxon>Bacteria</taxon>
        <taxon>Pseudomonadati</taxon>
        <taxon>Pseudomonadota</taxon>
        <taxon>Gammaproteobacteria</taxon>
        <taxon>Candidatus Tethybacterales</taxon>
        <taxon>Candidatus Tethybacteraceae</taxon>
        <taxon>Candidatus Amphirhobacter</taxon>
    </lineage>
</organism>
<proteinExistence type="inferred from homology"/>
<dbReference type="InterPro" id="IPR002034">
    <property type="entry name" value="AIPM/Hcit_synth_CS"/>
</dbReference>
<keyword evidence="9" id="KW-0100">Branched-chain amino acid biosynthesis</keyword>
<dbReference type="FunFam" id="3.20.20.70:FF:000010">
    <property type="entry name" value="2-isopropylmalate synthase"/>
    <property type="match status" value="1"/>
</dbReference>
<comment type="caution">
    <text evidence="14">The sequence shown here is derived from an EMBL/GenBank/DDBJ whole genome shotgun (WGS) entry which is preliminary data.</text>
</comment>
<dbReference type="PANTHER" id="PTHR10277:SF9">
    <property type="entry name" value="2-ISOPROPYLMALATE SYNTHASE 1, CHLOROPLASTIC-RELATED"/>
    <property type="match status" value="1"/>
</dbReference>
<keyword evidence="8" id="KW-0464">Manganese</keyword>
<gene>
    <name evidence="14" type="ORF">ISN26_07375</name>
</gene>
<protein>
    <recommendedName>
        <fullName evidence="4">2-isopropylmalate synthase</fullName>
        <ecNumber evidence="4">2.3.3.13</ecNumber>
    </recommendedName>
    <alternativeName>
        <fullName evidence="10">Alpha-IPM synthase</fullName>
    </alternativeName>
</protein>
<comment type="pathway">
    <text evidence="2">Amino-acid biosynthesis; L-leucine biosynthesis; L-leucine from 3-methyl-2-oxobutanoate: step 1/4.</text>
</comment>
<reference evidence="14" key="1">
    <citation type="submission" date="2020-10" db="EMBL/GenBank/DDBJ databases">
        <title>An improved Amphimedon queenslandica hologenome assembly reveals how three proteobacterial symbionts can extend the metabolic phenotypic of their marine sponge host.</title>
        <authorList>
            <person name="Degnan B."/>
            <person name="Degnan S."/>
            <person name="Xiang X."/>
        </authorList>
    </citation>
    <scope>NUCLEOTIDE SEQUENCE</scope>
    <source>
        <strain evidence="14">AqS2</strain>
    </source>
</reference>
<dbReference type="EC" id="2.3.3.13" evidence="4"/>
<evidence type="ECO:0000256" key="10">
    <source>
        <dbReference type="ARBA" id="ARBA00029993"/>
    </source>
</evidence>
<dbReference type="InterPro" id="IPR054691">
    <property type="entry name" value="LeuA/HCS_post-cat"/>
</dbReference>
<keyword evidence="14" id="KW-0012">Acyltransferase</keyword>
<evidence type="ECO:0000256" key="4">
    <source>
        <dbReference type="ARBA" id="ARBA00012973"/>
    </source>
</evidence>
<keyword evidence="6" id="KW-0028">Amino-acid biosynthesis</keyword>
<comment type="similarity">
    <text evidence="3">Belongs to the alpha-IPM synthase/homocitrate synthase family. LeuA type 1 subfamily.</text>
</comment>
<dbReference type="PANTHER" id="PTHR10277">
    <property type="entry name" value="HOMOCITRATE SYNTHASE-RELATED"/>
    <property type="match status" value="1"/>
</dbReference>
<dbReference type="PROSITE" id="PS00815">
    <property type="entry name" value="AIPM_HOMOCIT_SYNTH_1"/>
    <property type="match status" value="1"/>
</dbReference>
<evidence type="ECO:0000256" key="1">
    <source>
        <dbReference type="ARBA" id="ARBA00000064"/>
    </source>
</evidence>
<evidence type="ECO:0000256" key="6">
    <source>
        <dbReference type="ARBA" id="ARBA00022605"/>
    </source>
</evidence>
<evidence type="ECO:0000256" key="5">
    <source>
        <dbReference type="ARBA" id="ARBA00022430"/>
    </source>
</evidence>
<evidence type="ECO:0000256" key="12">
    <source>
        <dbReference type="RuleBase" id="RU003523"/>
    </source>
</evidence>
<dbReference type="GO" id="GO:0003852">
    <property type="term" value="F:2-isopropylmalate synthase activity"/>
    <property type="evidence" value="ECO:0007669"/>
    <property type="project" value="UniProtKB-EC"/>
</dbReference>
<comment type="catalytic activity">
    <reaction evidence="1">
        <text>3-methyl-2-oxobutanoate + acetyl-CoA + H2O = (2S)-2-isopropylmalate + CoA + H(+)</text>
        <dbReference type="Rhea" id="RHEA:21524"/>
        <dbReference type="ChEBI" id="CHEBI:1178"/>
        <dbReference type="ChEBI" id="CHEBI:11851"/>
        <dbReference type="ChEBI" id="CHEBI:15377"/>
        <dbReference type="ChEBI" id="CHEBI:15378"/>
        <dbReference type="ChEBI" id="CHEBI:57287"/>
        <dbReference type="ChEBI" id="CHEBI:57288"/>
        <dbReference type="EC" id="2.3.3.13"/>
    </reaction>
</comment>
<name>A0A930UHJ6_9GAMM</name>
<dbReference type="CDD" id="cd07940">
    <property type="entry name" value="DRE_TIM_IPMS"/>
    <property type="match status" value="1"/>
</dbReference>
<evidence type="ECO:0000256" key="11">
    <source>
        <dbReference type="ARBA" id="ARBA00037629"/>
    </source>
</evidence>
<dbReference type="SUPFAM" id="SSF51569">
    <property type="entry name" value="Aldolase"/>
    <property type="match status" value="1"/>
</dbReference>
<evidence type="ECO:0000313" key="14">
    <source>
        <dbReference type="EMBL" id="MBF2735871.1"/>
    </source>
</evidence>
<keyword evidence="15" id="KW-1185">Reference proteome</keyword>
<dbReference type="Pfam" id="PF00682">
    <property type="entry name" value="HMGL-like"/>
    <property type="match status" value="1"/>
</dbReference>
<feature type="domain" description="Pyruvate carboxyltransferase" evidence="13">
    <location>
        <begin position="11"/>
        <end position="273"/>
    </location>
</feature>
<dbReference type="PROSITE" id="PS50991">
    <property type="entry name" value="PYR_CT"/>
    <property type="match status" value="1"/>
</dbReference>
<evidence type="ECO:0000256" key="9">
    <source>
        <dbReference type="ARBA" id="ARBA00023304"/>
    </source>
</evidence>
<keyword evidence="7 12" id="KW-0808">Transferase</keyword>
<evidence type="ECO:0000259" key="13">
    <source>
        <dbReference type="PROSITE" id="PS50991"/>
    </source>
</evidence>
<dbReference type="InterPro" id="IPR013785">
    <property type="entry name" value="Aldolase_TIM"/>
</dbReference>
<dbReference type="Gene3D" id="1.10.238.260">
    <property type="match status" value="1"/>
</dbReference>
<keyword evidence="5" id="KW-0432">Leucine biosynthesis</keyword>